<dbReference type="PANTHER" id="PTHR12117">
    <property type="entry name" value="HISTONE ACETYLTRANSFERASE COMPLEX"/>
    <property type="match status" value="1"/>
</dbReference>
<dbReference type="Pfam" id="PF13661">
    <property type="entry name" value="2OG-FeII_Oxy_4"/>
    <property type="match status" value="1"/>
</dbReference>
<dbReference type="InterPro" id="IPR039558">
    <property type="entry name" value="TPA1/OFD1_N"/>
</dbReference>
<evidence type="ECO:0000256" key="1">
    <source>
        <dbReference type="ARBA" id="ARBA00001961"/>
    </source>
</evidence>
<reference evidence="5 6" key="1">
    <citation type="submission" date="2023-09" db="EMBL/GenBank/DDBJ databases">
        <authorList>
            <person name="Rey-Velasco X."/>
        </authorList>
    </citation>
    <scope>NUCLEOTIDE SEQUENCE [LARGE SCALE GENOMIC DNA]</scope>
    <source>
        <strain evidence="5 6">W409</strain>
    </source>
</reference>
<keyword evidence="2" id="KW-0223">Dioxygenase</keyword>
<feature type="domain" description="Prolyl 4-hydroxylase alpha subunit" evidence="4">
    <location>
        <begin position="43"/>
        <end position="230"/>
    </location>
</feature>
<dbReference type="GO" id="GO:0005506">
    <property type="term" value="F:iron ion binding"/>
    <property type="evidence" value="ECO:0007669"/>
    <property type="project" value="InterPro"/>
</dbReference>
<dbReference type="GO" id="GO:0005737">
    <property type="term" value="C:cytoplasm"/>
    <property type="evidence" value="ECO:0007669"/>
    <property type="project" value="TreeGrafter"/>
</dbReference>
<dbReference type="GO" id="GO:0031418">
    <property type="term" value="F:L-ascorbic acid binding"/>
    <property type="evidence" value="ECO:0007669"/>
    <property type="project" value="InterPro"/>
</dbReference>
<keyword evidence="6" id="KW-1185">Reference proteome</keyword>
<evidence type="ECO:0000313" key="5">
    <source>
        <dbReference type="EMBL" id="MDT0582905.1"/>
    </source>
</evidence>
<evidence type="ECO:0000256" key="3">
    <source>
        <dbReference type="ARBA" id="ARBA00023002"/>
    </source>
</evidence>
<sequence length="231" mass="26234">MYSPYFDAKQITSVAEVFSESNKCRLTNFLQPEDAKSLSQTLQSIREFDLVFHAGGENKAVPEAELRKHSDETRQQLQAEIFGNAAKGVGFLYGRHIIQKDDENQKLRQVIEWLNSPTTITWIKSVTGMHDITHADANVTRFARSEFLTRHNDVLPNETRRVAFVINLSPNWHADWGGLLQFFEADGTSTHSWTPTFNSLSLFDVKHIHSVTCIAPYAPALRLAISGWFRA</sequence>
<comment type="cofactor">
    <cofactor evidence="1">
        <name>L-ascorbate</name>
        <dbReference type="ChEBI" id="CHEBI:38290"/>
    </cofactor>
</comment>
<name>A0AAW8R1Y2_9ALTE</name>
<protein>
    <submittedName>
        <fullName evidence="5">2OG-Fe(II) oxygenase family protein</fullName>
    </submittedName>
</protein>
<evidence type="ECO:0000259" key="4">
    <source>
        <dbReference type="SMART" id="SM00702"/>
    </source>
</evidence>
<gene>
    <name evidence="5" type="ORF">RM544_10165</name>
</gene>
<dbReference type="GO" id="GO:0031543">
    <property type="term" value="F:peptidyl-proline dioxygenase activity"/>
    <property type="evidence" value="ECO:0007669"/>
    <property type="project" value="TreeGrafter"/>
</dbReference>
<dbReference type="PANTHER" id="PTHR12117:SF0">
    <property type="entry name" value="PROLYL 3-HYDROXYLASE OGFOD1"/>
    <property type="match status" value="1"/>
</dbReference>
<dbReference type="RefSeq" id="WP_311361675.1">
    <property type="nucleotide sequence ID" value="NZ_JAVRIE010000003.1"/>
</dbReference>
<dbReference type="EMBL" id="JAVRIE010000003">
    <property type="protein sequence ID" value="MDT0582905.1"/>
    <property type="molecule type" value="Genomic_DNA"/>
</dbReference>
<keyword evidence="3" id="KW-0560">Oxidoreductase</keyword>
<dbReference type="GO" id="GO:0006449">
    <property type="term" value="P:regulation of translational termination"/>
    <property type="evidence" value="ECO:0007669"/>
    <property type="project" value="TreeGrafter"/>
</dbReference>
<comment type="caution">
    <text evidence="5">The sequence shown here is derived from an EMBL/GenBank/DDBJ whole genome shotgun (WGS) entry which is preliminary data.</text>
</comment>
<proteinExistence type="predicted"/>
<evidence type="ECO:0000256" key="2">
    <source>
        <dbReference type="ARBA" id="ARBA00022964"/>
    </source>
</evidence>
<dbReference type="InterPro" id="IPR006620">
    <property type="entry name" value="Pro_4_hyd_alph"/>
</dbReference>
<dbReference type="Proteomes" id="UP001249020">
    <property type="component" value="Unassembled WGS sequence"/>
</dbReference>
<organism evidence="5 6">
    <name type="scientific">Brumicola blandensis</name>
    <dbReference type="NCBI Taxonomy" id="3075611"/>
    <lineage>
        <taxon>Bacteria</taxon>
        <taxon>Pseudomonadati</taxon>
        <taxon>Pseudomonadota</taxon>
        <taxon>Gammaproteobacteria</taxon>
        <taxon>Alteromonadales</taxon>
        <taxon>Alteromonadaceae</taxon>
        <taxon>Brumicola</taxon>
    </lineage>
</organism>
<evidence type="ECO:0000313" key="6">
    <source>
        <dbReference type="Proteomes" id="UP001249020"/>
    </source>
</evidence>
<accession>A0AAW8R1Y2</accession>
<dbReference type="Gene3D" id="2.60.120.620">
    <property type="entry name" value="q2cbj1_9rhob like domain"/>
    <property type="match status" value="1"/>
</dbReference>
<dbReference type="InterPro" id="IPR051842">
    <property type="entry name" value="uS12_prolyl_hydroxylase"/>
</dbReference>
<dbReference type="SMART" id="SM00702">
    <property type="entry name" value="P4Hc"/>
    <property type="match status" value="1"/>
</dbReference>
<dbReference type="AlphaFoldDB" id="A0AAW8R1Y2"/>